<evidence type="ECO:0000313" key="3">
    <source>
        <dbReference type="Proteomes" id="UP000190750"/>
    </source>
</evidence>
<dbReference type="Proteomes" id="UP000190750">
    <property type="component" value="Unassembled WGS sequence"/>
</dbReference>
<dbReference type="Gene3D" id="3.30.450.20">
    <property type="entry name" value="PAS domain"/>
    <property type="match status" value="1"/>
</dbReference>
<keyword evidence="3" id="KW-1185">Reference proteome</keyword>
<proteinExistence type="predicted"/>
<dbReference type="AlphaFoldDB" id="A0A1T1ARR1"/>
<comment type="caution">
    <text evidence="2">The sequence shown here is derived from an EMBL/GenBank/DDBJ whole genome shotgun (WGS) entry which is preliminary data.</text>
</comment>
<gene>
    <name evidence="2" type="ORF">RF819_08710</name>
</gene>
<dbReference type="RefSeq" id="WP_078364619.1">
    <property type="nucleotide sequence ID" value="NZ_MTJN01000002.1"/>
</dbReference>
<organism evidence="2 3">
    <name type="scientific">Rhodoferax fermentans</name>
    <dbReference type="NCBI Taxonomy" id="28066"/>
    <lineage>
        <taxon>Bacteria</taxon>
        <taxon>Pseudomonadati</taxon>
        <taxon>Pseudomonadota</taxon>
        <taxon>Betaproteobacteria</taxon>
        <taxon>Burkholderiales</taxon>
        <taxon>Comamonadaceae</taxon>
        <taxon>Rhodoferax</taxon>
    </lineage>
</organism>
<dbReference type="InterPro" id="IPR013656">
    <property type="entry name" value="PAS_4"/>
</dbReference>
<dbReference type="EMBL" id="MTJN01000002">
    <property type="protein sequence ID" value="OOV06799.1"/>
    <property type="molecule type" value="Genomic_DNA"/>
</dbReference>
<protein>
    <recommendedName>
        <fullName evidence="1">PAS fold-4 domain-containing protein</fullName>
    </recommendedName>
</protein>
<accession>A0A1T1ARR1</accession>
<evidence type="ECO:0000259" key="1">
    <source>
        <dbReference type="Pfam" id="PF08448"/>
    </source>
</evidence>
<dbReference type="SUPFAM" id="SSF55785">
    <property type="entry name" value="PYP-like sensor domain (PAS domain)"/>
    <property type="match status" value="1"/>
</dbReference>
<dbReference type="STRING" id="28066.RF819_08710"/>
<reference evidence="2 3" key="1">
    <citation type="submission" date="2017-01" db="EMBL/GenBank/DDBJ databases">
        <title>Genome sequencing of Rhodoferax fermentans JCM 7819.</title>
        <authorList>
            <person name="Kim Y.J."/>
            <person name="Farh M.E.-A."/>
            <person name="Yang D.-C."/>
        </authorList>
    </citation>
    <scope>NUCLEOTIDE SEQUENCE [LARGE SCALE GENOMIC DNA]</scope>
    <source>
        <strain evidence="2 3">JCM 7819</strain>
    </source>
</reference>
<evidence type="ECO:0000313" key="2">
    <source>
        <dbReference type="EMBL" id="OOV06799.1"/>
    </source>
</evidence>
<sequence length="151" mass="16571">MNVPVSDVKLPPAADKHQDPKAILRAMLDGLSDEAVVLDAQGKIVMTNLAWRQYRLAYGPQPDPGATGQAFNELELASRGHSPHKHTSRAVQGIRDVLSGDIEAFSLTYPCHTPDAQVWFTMTVTPVLWEGDTGVLITHTDTTPRHRLAPR</sequence>
<dbReference type="InterPro" id="IPR035965">
    <property type="entry name" value="PAS-like_dom_sf"/>
</dbReference>
<dbReference type="OrthoDB" id="9782588at2"/>
<dbReference type="Pfam" id="PF08448">
    <property type="entry name" value="PAS_4"/>
    <property type="match status" value="1"/>
</dbReference>
<name>A0A1T1ARR1_RHOFE</name>
<feature type="domain" description="PAS fold-4" evidence="1">
    <location>
        <begin position="28"/>
        <end position="147"/>
    </location>
</feature>